<feature type="compositionally biased region" description="Polar residues" evidence="1">
    <location>
        <begin position="38"/>
        <end position="56"/>
    </location>
</feature>
<evidence type="ECO:0008006" key="4">
    <source>
        <dbReference type="Google" id="ProtNLM"/>
    </source>
</evidence>
<gene>
    <name evidence="2" type="ORF">PMPD1_1311</name>
</gene>
<feature type="compositionally biased region" description="Polar residues" evidence="1">
    <location>
        <begin position="510"/>
        <end position="528"/>
    </location>
</feature>
<dbReference type="RefSeq" id="WP_354292803.1">
    <property type="nucleotide sequence ID" value="NZ_CP054212.1"/>
</dbReference>
<feature type="compositionally biased region" description="Polar residues" evidence="1">
    <location>
        <begin position="89"/>
        <end position="103"/>
    </location>
</feature>
<evidence type="ECO:0000313" key="3">
    <source>
        <dbReference type="Proteomes" id="UP000505325"/>
    </source>
</evidence>
<accession>A0A6M8UHI6</accession>
<feature type="region of interest" description="Disordered" evidence="1">
    <location>
        <begin position="509"/>
        <end position="528"/>
    </location>
</feature>
<feature type="compositionally biased region" description="Polar residues" evidence="1">
    <location>
        <begin position="1"/>
        <end position="13"/>
    </location>
</feature>
<evidence type="ECO:0000256" key="1">
    <source>
        <dbReference type="SAM" id="MobiDB-lite"/>
    </source>
</evidence>
<organism evidence="2 3">
    <name type="scientific">Paramixta manurensis</name>
    <dbReference type="NCBI Taxonomy" id="2740817"/>
    <lineage>
        <taxon>Bacteria</taxon>
        <taxon>Pseudomonadati</taxon>
        <taxon>Pseudomonadota</taxon>
        <taxon>Gammaproteobacteria</taxon>
        <taxon>Enterobacterales</taxon>
        <taxon>Erwiniaceae</taxon>
        <taxon>Paramixta</taxon>
    </lineage>
</organism>
<reference evidence="2 3" key="1">
    <citation type="submission" date="2020-06" db="EMBL/GenBank/DDBJ databases">
        <title>Genome sequence of Paramixta manurensis strain PD-1.</title>
        <authorList>
            <person name="Lee C.W."/>
            <person name="Kim J."/>
        </authorList>
    </citation>
    <scope>NUCLEOTIDE SEQUENCE [LARGE SCALE GENOMIC DNA]</scope>
    <source>
        <strain evidence="2 3">PD-1</strain>
    </source>
</reference>
<feature type="region of interest" description="Disordered" evidence="1">
    <location>
        <begin position="399"/>
        <end position="422"/>
    </location>
</feature>
<dbReference type="Proteomes" id="UP000505325">
    <property type="component" value="Chromosome"/>
</dbReference>
<proteinExistence type="predicted"/>
<sequence length="528" mass="56186">MRLSGFSPSNFTGPRSADLPAKGAPITQQPEMKGAKSTPLSFMSSTPSNASSETLFPNKNAVIPQKNAPSDALSLGSLFRQMMSFVSGNQPASPANTATSDSAQPLPLTGSGQNDQMSFEEVVTTLGRHEDLLNKPHDRAGLEKIRDDPKTPTDAKKALDTLLKNSAMFDAIDPAKNGKSDGKISSKDIRKWQDNPAIKQYADAKAETYTHDYVPSDAKPGSPPRDMSANDAMRELYLYSESLPKNINLDTLRKVANGSQDMGKCPPQVAAAAKFFTDHPAQWKKFTGKDDPNASVSRDRMCDLASYNVKLSPQESKAIDTLKNNEDIFFKGGGINPKKLTQIANDKNNSPEVRDAANLLSQPNSMLFSMLDNGKHGAGGNFFNKANDHNIGKGDLDAFISKGSHQTAPPPRLAGPANDPISASAVEDMNVGQETQPDEKKEKGGGIFKLLDALSFLTVLIPGAGEIGLAANAGRAAITAAAKEGLKQGVKDGVKEGVKDGAHQAMDAAQNATAGNQQVNGPRVWAQS</sequence>
<dbReference type="KEGG" id="pmak:PMPD1_1311"/>
<keyword evidence="3" id="KW-1185">Reference proteome</keyword>
<dbReference type="EMBL" id="CP054212">
    <property type="protein sequence ID" value="QKJ86272.1"/>
    <property type="molecule type" value="Genomic_DNA"/>
</dbReference>
<dbReference type="InterPro" id="IPR008718">
    <property type="entry name" value="NolX"/>
</dbReference>
<feature type="region of interest" description="Disordered" evidence="1">
    <location>
        <begin position="89"/>
        <end position="114"/>
    </location>
</feature>
<dbReference type="AlphaFoldDB" id="A0A6M8UHI6"/>
<protein>
    <recommendedName>
        <fullName evidence="4">Type III secretion translocon protein HrpF</fullName>
    </recommendedName>
</protein>
<evidence type="ECO:0000313" key="2">
    <source>
        <dbReference type="EMBL" id="QKJ86272.1"/>
    </source>
</evidence>
<dbReference type="Pfam" id="PF05819">
    <property type="entry name" value="NolX"/>
    <property type="match status" value="1"/>
</dbReference>
<feature type="region of interest" description="Disordered" evidence="1">
    <location>
        <begin position="1"/>
        <end position="56"/>
    </location>
</feature>
<name>A0A6M8UHI6_9GAMM</name>